<dbReference type="PROSITE" id="PS51257">
    <property type="entry name" value="PROKAR_LIPOPROTEIN"/>
    <property type="match status" value="1"/>
</dbReference>
<dbReference type="PROSITE" id="PS50887">
    <property type="entry name" value="GGDEF"/>
    <property type="match status" value="1"/>
</dbReference>
<dbReference type="PROSITE" id="PS50885">
    <property type="entry name" value="HAMP"/>
    <property type="match status" value="1"/>
</dbReference>
<dbReference type="InterPro" id="IPR029787">
    <property type="entry name" value="Nucleotide_cyclase"/>
</dbReference>
<dbReference type="NCBIfam" id="TIGR00254">
    <property type="entry name" value="GGDEF"/>
    <property type="match status" value="1"/>
</dbReference>
<reference evidence="6 7" key="1">
    <citation type="submission" date="2019-03" db="EMBL/GenBank/DDBJ databases">
        <title>Novel transposon Tn6433 accelerates the dissemination of tet(E) in Aeromonas from aerobic biofilm under oxytetracycline stress.</title>
        <authorList>
            <person name="Shi Y."/>
            <person name="Tian Z."/>
            <person name="Zhang Y."/>
            <person name="Zhang H."/>
            <person name="Yang M."/>
        </authorList>
    </citation>
    <scope>NUCLEOTIDE SEQUENCE [LARGE SCALE GENOMIC DNA]</scope>
    <source>
        <strain evidence="6 7">T5-8</strain>
    </source>
</reference>
<dbReference type="InterPro" id="IPR052155">
    <property type="entry name" value="Biofilm_reg_signaling"/>
</dbReference>
<dbReference type="CDD" id="cd01949">
    <property type="entry name" value="GGDEF"/>
    <property type="match status" value="1"/>
</dbReference>
<dbReference type="PANTHER" id="PTHR44757:SF2">
    <property type="entry name" value="BIOFILM ARCHITECTURE MAINTENANCE PROTEIN MBAA"/>
    <property type="match status" value="1"/>
</dbReference>
<dbReference type="AlphaFoldDB" id="A0AAE7AD90"/>
<name>A0AAE7AD90_AERME</name>
<proteinExistence type="predicted"/>
<evidence type="ECO:0000313" key="6">
    <source>
        <dbReference type="EMBL" id="QJT29619.1"/>
    </source>
</evidence>
<dbReference type="InterPro" id="IPR000160">
    <property type="entry name" value="GGDEF_dom"/>
</dbReference>
<dbReference type="Gene3D" id="6.10.340.10">
    <property type="match status" value="1"/>
</dbReference>
<dbReference type="SMART" id="SM00052">
    <property type="entry name" value="EAL"/>
    <property type="match status" value="1"/>
</dbReference>
<dbReference type="InterPro" id="IPR035919">
    <property type="entry name" value="EAL_sf"/>
</dbReference>
<dbReference type="PROSITE" id="PS50883">
    <property type="entry name" value="EAL"/>
    <property type="match status" value="1"/>
</dbReference>
<accession>A0AAE7AD90</accession>
<dbReference type="Gene3D" id="3.30.70.270">
    <property type="match status" value="1"/>
</dbReference>
<dbReference type="CDD" id="cd01948">
    <property type="entry name" value="EAL"/>
    <property type="match status" value="1"/>
</dbReference>
<dbReference type="SUPFAM" id="SSF55073">
    <property type="entry name" value="Nucleotide cyclase"/>
    <property type="match status" value="1"/>
</dbReference>
<organism evidence="6 7">
    <name type="scientific">Aeromonas media</name>
    <dbReference type="NCBI Taxonomy" id="651"/>
    <lineage>
        <taxon>Bacteria</taxon>
        <taxon>Pseudomonadati</taxon>
        <taxon>Pseudomonadota</taxon>
        <taxon>Gammaproteobacteria</taxon>
        <taxon>Aeromonadales</taxon>
        <taxon>Aeromonadaceae</taxon>
        <taxon>Aeromonas</taxon>
    </lineage>
</organism>
<keyword evidence="2" id="KW-0472">Membrane</keyword>
<evidence type="ECO:0000256" key="2">
    <source>
        <dbReference type="SAM" id="Phobius"/>
    </source>
</evidence>
<dbReference type="PANTHER" id="PTHR44757">
    <property type="entry name" value="DIGUANYLATE CYCLASE DGCP"/>
    <property type="match status" value="1"/>
</dbReference>
<dbReference type="GO" id="GO:0007165">
    <property type="term" value="P:signal transduction"/>
    <property type="evidence" value="ECO:0007669"/>
    <property type="project" value="InterPro"/>
</dbReference>
<dbReference type="Pfam" id="PF00990">
    <property type="entry name" value="GGDEF"/>
    <property type="match status" value="1"/>
</dbReference>
<feature type="domain" description="GGDEF" evidence="5">
    <location>
        <begin position="371"/>
        <end position="504"/>
    </location>
</feature>
<comment type="cofactor">
    <cofactor evidence="1">
        <name>Mg(2+)</name>
        <dbReference type="ChEBI" id="CHEBI:18420"/>
    </cofactor>
</comment>
<keyword evidence="2" id="KW-1133">Transmembrane helix</keyword>
<dbReference type="EMBL" id="CP038444">
    <property type="protein sequence ID" value="QJT29619.1"/>
    <property type="molecule type" value="Genomic_DNA"/>
</dbReference>
<dbReference type="SUPFAM" id="SSF141868">
    <property type="entry name" value="EAL domain-like"/>
    <property type="match status" value="1"/>
</dbReference>
<feature type="transmembrane region" description="Helical" evidence="2">
    <location>
        <begin position="259"/>
        <end position="279"/>
    </location>
</feature>
<dbReference type="SMART" id="SM00304">
    <property type="entry name" value="HAMP"/>
    <property type="match status" value="1"/>
</dbReference>
<dbReference type="Pfam" id="PF05228">
    <property type="entry name" value="CHASE4"/>
    <property type="match status" value="1"/>
</dbReference>
<evidence type="ECO:0000259" key="4">
    <source>
        <dbReference type="PROSITE" id="PS50885"/>
    </source>
</evidence>
<evidence type="ECO:0000313" key="7">
    <source>
        <dbReference type="Proteomes" id="UP000502006"/>
    </source>
</evidence>
<dbReference type="InterPro" id="IPR043128">
    <property type="entry name" value="Rev_trsase/Diguanyl_cyclase"/>
</dbReference>
<feature type="domain" description="EAL" evidence="3">
    <location>
        <begin position="513"/>
        <end position="763"/>
    </location>
</feature>
<dbReference type="InterPro" id="IPR007892">
    <property type="entry name" value="CHASE4"/>
</dbReference>
<dbReference type="GO" id="GO:0003824">
    <property type="term" value="F:catalytic activity"/>
    <property type="evidence" value="ECO:0007669"/>
    <property type="project" value="UniProtKB-ARBA"/>
</dbReference>
<dbReference type="GO" id="GO:0016020">
    <property type="term" value="C:membrane"/>
    <property type="evidence" value="ECO:0007669"/>
    <property type="project" value="InterPro"/>
</dbReference>
<evidence type="ECO:0000259" key="3">
    <source>
        <dbReference type="PROSITE" id="PS50883"/>
    </source>
</evidence>
<dbReference type="Gene3D" id="3.20.20.450">
    <property type="entry name" value="EAL domain"/>
    <property type="match status" value="1"/>
</dbReference>
<dbReference type="InterPro" id="IPR003660">
    <property type="entry name" value="HAMP_dom"/>
</dbReference>
<dbReference type="Pfam" id="PF00563">
    <property type="entry name" value="EAL"/>
    <property type="match status" value="1"/>
</dbReference>
<dbReference type="FunFam" id="3.30.70.270:FF:000001">
    <property type="entry name" value="Diguanylate cyclase domain protein"/>
    <property type="match status" value="1"/>
</dbReference>
<evidence type="ECO:0000256" key="1">
    <source>
        <dbReference type="ARBA" id="ARBA00001946"/>
    </source>
</evidence>
<dbReference type="Proteomes" id="UP000502006">
    <property type="component" value="Chromosome"/>
</dbReference>
<dbReference type="SMART" id="SM00267">
    <property type="entry name" value="GGDEF"/>
    <property type="match status" value="1"/>
</dbReference>
<sequence length="782" mass="88427">MRGGAVRLNSLRNKVSLYLLLLISCAAAISYGVSTAVLSANTRILNEHNQQAALDRAQQYIQSMQKSLMVSTRDYAEWRDSIRFINGSLPTYLDENFNAGTLDNLNAHFVLFIRPDHSLYRVIGRGGATYVTLGDSHPIWSKAQDYLSHYWSSQHTRGYTLNGWYQEHPILLAVHPVQDPDATNPHVEGWIAMIRQLDGTDVQQIRDMTKLDIEFLRDTGEAPLAEQRALPDSENAHRLILHVPPDHQLLTQQRLSNRMLLINSTLLLIAAGLGTITIYERMVMRRLTTFTRLAEQYSSLQPTSKHWPLSGSPEFDTLARALNSMVEQLRLSEQALYNEARRDGLTQLGNRKLLSEQLNQHPCLRAKHDRGRIALLMIDLDDFKTLNDSLGHETGDQVLLTIAGRLKQAIRGEDMLFRIGGDEFAIITKMVREEEGAISLAERLMLTISGQQIEQGGRKIQVGASIGIAYDDGAMGADELIRNADLAMYDAKQAGKHCYRCYREILHHQLSQRMQLEQALREGLQLRQFEVWYQPIMDVESDRVAMVETLCRWPTPTGFCPPSVFIPLAEQAELIIPLGKWIADQAMGTLHELRYAYPDLNININLSVLQLMEPDLVTQLTELADRHQLPRSAIHFELTESLFAENHGRLEDQLLALTQAGFKIHLDDFGTGYSSLERLLSLPIDAIKLDYSFTQTLLKGDERLVKAVLLLGRELDMPVIAEGVETEEMRIQLYQLGCHLMQGYLFAHPMNKTDLTQWLELKAGTAPTGLAETCSQVNSFTR</sequence>
<dbReference type="InterPro" id="IPR001633">
    <property type="entry name" value="EAL_dom"/>
</dbReference>
<feature type="domain" description="HAMP" evidence="4">
    <location>
        <begin position="281"/>
        <end position="334"/>
    </location>
</feature>
<gene>
    <name evidence="6" type="ORF">E4186_04940</name>
</gene>
<evidence type="ECO:0000259" key="5">
    <source>
        <dbReference type="PROSITE" id="PS50887"/>
    </source>
</evidence>
<keyword evidence="2" id="KW-0812">Transmembrane</keyword>
<protein>
    <submittedName>
        <fullName evidence="6">EAL domain-containing protein</fullName>
    </submittedName>
</protein>